<evidence type="ECO:0000256" key="7">
    <source>
        <dbReference type="PIRNR" id="PIRNR002744"/>
    </source>
</evidence>
<evidence type="ECO:0000256" key="1">
    <source>
        <dbReference type="ARBA" id="ARBA00004141"/>
    </source>
</evidence>
<feature type="transmembrane region" description="Helical" evidence="9">
    <location>
        <begin position="72"/>
        <end position="92"/>
    </location>
</feature>
<dbReference type="InterPro" id="IPR001248">
    <property type="entry name" value="Pur-cyt_permease"/>
</dbReference>
<feature type="transmembrane region" description="Helical" evidence="9">
    <location>
        <begin position="112"/>
        <end position="133"/>
    </location>
</feature>
<feature type="region of interest" description="Disordered" evidence="8">
    <location>
        <begin position="1"/>
        <end position="22"/>
    </location>
</feature>
<comment type="subcellular location">
    <subcellularLocation>
        <location evidence="1">Membrane</location>
        <topology evidence="1">Multi-pass membrane protein</topology>
    </subcellularLocation>
</comment>
<evidence type="ECO:0000256" key="4">
    <source>
        <dbReference type="ARBA" id="ARBA00022692"/>
    </source>
</evidence>
<proteinExistence type="inferred from homology"/>
<feature type="transmembrane region" description="Helical" evidence="9">
    <location>
        <begin position="153"/>
        <end position="172"/>
    </location>
</feature>
<dbReference type="EMBL" id="SRRT01000005">
    <property type="protein sequence ID" value="TGN75854.1"/>
    <property type="molecule type" value="Genomic_DNA"/>
</dbReference>
<reference evidence="10 11" key="1">
    <citation type="submission" date="2019-04" db="EMBL/GenBank/DDBJ databases">
        <title>Streptomyces sp. nov. Bv016 isolated from bark of Buahinia variegata.</title>
        <authorList>
            <person name="Kanchanasin P."/>
            <person name="Tanasupawat S."/>
            <person name="Yuki M."/>
            <person name="Kudo T."/>
        </authorList>
    </citation>
    <scope>NUCLEOTIDE SEQUENCE [LARGE SCALE GENOMIC DNA]</scope>
    <source>
        <strain evidence="10 11">Bv016</strain>
    </source>
</reference>
<feature type="transmembrane region" description="Helical" evidence="9">
    <location>
        <begin position="284"/>
        <end position="304"/>
    </location>
</feature>
<dbReference type="Proteomes" id="UP000298159">
    <property type="component" value="Unassembled WGS sequence"/>
</dbReference>
<comment type="similarity">
    <text evidence="2 7">Belongs to the purine-cytosine permease (2.A.39) family.</text>
</comment>
<evidence type="ECO:0000256" key="2">
    <source>
        <dbReference type="ARBA" id="ARBA00008974"/>
    </source>
</evidence>
<organism evidence="10 11">
    <name type="scientific">Streptomyces bauhiniae</name>
    <dbReference type="NCBI Taxonomy" id="2340725"/>
    <lineage>
        <taxon>Bacteria</taxon>
        <taxon>Bacillati</taxon>
        <taxon>Actinomycetota</taxon>
        <taxon>Actinomycetes</taxon>
        <taxon>Kitasatosporales</taxon>
        <taxon>Streptomycetaceae</taxon>
        <taxon>Streptomyces</taxon>
    </lineage>
</organism>
<feature type="compositionally biased region" description="Basic and acidic residues" evidence="8">
    <location>
        <begin position="1"/>
        <end position="13"/>
    </location>
</feature>
<comment type="caution">
    <text evidence="10">The sequence shown here is derived from an EMBL/GenBank/DDBJ whole genome shotgun (WGS) entry which is preliminary data.</text>
</comment>
<feature type="transmembrane region" description="Helical" evidence="9">
    <location>
        <begin position="341"/>
        <end position="358"/>
    </location>
</feature>
<feature type="transmembrane region" description="Helical" evidence="9">
    <location>
        <begin position="449"/>
        <end position="466"/>
    </location>
</feature>
<evidence type="ECO:0000256" key="5">
    <source>
        <dbReference type="ARBA" id="ARBA00022989"/>
    </source>
</evidence>
<feature type="transmembrane region" description="Helical" evidence="9">
    <location>
        <begin position="208"/>
        <end position="229"/>
    </location>
</feature>
<keyword evidence="3 7" id="KW-0813">Transport</keyword>
<dbReference type="CDD" id="cd11484">
    <property type="entry name" value="SLC-NCS1sbd_CobB-like"/>
    <property type="match status" value="1"/>
</dbReference>
<evidence type="ECO:0000256" key="6">
    <source>
        <dbReference type="ARBA" id="ARBA00023136"/>
    </source>
</evidence>
<evidence type="ECO:0000256" key="3">
    <source>
        <dbReference type="ARBA" id="ARBA00022448"/>
    </source>
</evidence>
<dbReference type="PIRSF" id="PIRSF002744">
    <property type="entry name" value="Pur-cyt_permease"/>
    <property type="match status" value="1"/>
</dbReference>
<gene>
    <name evidence="10" type="ORF">E5083_19700</name>
</gene>
<dbReference type="GO" id="GO:0022857">
    <property type="term" value="F:transmembrane transporter activity"/>
    <property type="evidence" value="ECO:0007669"/>
    <property type="project" value="InterPro"/>
</dbReference>
<evidence type="ECO:0000313" key="11">
    <source>
        <dbReference type="Proteomes" id="UP000298159"/>
    </source>
</evidence>
<dbReference type="GO" id="GO:0005886">
    <property type="term" value="C:plasma membrane"/>
    <property type="evidence" value="ECO:0007669"/>
    <property type="project" value="TreeGrafter"/>
</dbReference>
<dbReference type="Pfam" id="PF02133">
    <property type="entry name" value="Transp_cyt_pur"/>
    <property type="match status" value="1"/>
</dbReference>
<evidence type="ECO:0000256" key="9">
    <source>
        <dbReference type="SAM" id="Phobius"/>
    </source>
</evidence>
<feature type="region of interest" description="Disordered" evidence="8">
    <location>
        <begin position="473"/>
        <end position="500"/>
    </location>
</feature>
<name>A0A4Z1D287_9ACTN</name>
<feature type="transmembrane region" description="Helical" evidence="9">
    <location>
        <begin position="46"/>
        <end position="66"/>
    </location>
</feature>
<protein>
    <submittedName>
        <fullName evidence="10">Cytosine permease</fullName>
    </submittedName>
</protein>
<accession>A0A4Z1D287</accession>
<feature type="transmembrane region" description="Helical" evidence="9">
    <location>
        <begin position="179"/>
        <end position="196"/>
    </location>
</feature>
<sequence length="500" mass="52798">MTGAGRTDHRDAHTTGSPGRADGVIERHSIDVVPDGERHGRAFNQFTLWLGANLQITAIVTGALAVVFGGDVVWSLVGLVAGNLLGGAVMALHSAQGPRLGLPQMIQSRAQFGVRGAAVPLLLVILMYVGFFASGSVLAGQATARLTHTNDTTGIIVFAVLTAVVAAIGYRVIHVVGRVASAVCAVAFVFLGIRLLDRVDVSALLGDSHFSLPMFLLAMSLSASWQLAFGPYVADYSRYLPRTTSARATFWWTLSGSALGSQWSMTFGVLVAASAGERFLDDQVGYVVSLGGAGLAASLLYFVIALGKLTINVLNTYGGFISMVTGISGFRGQRTLSPRGRAAYIAAIMVAGTAMALLGKDSFLVSFKDFLLFLLTFFTPWSAINLVDYYLISRERYDIPALFDPHGRYGAWRANALIVYAIGVLAQLPFLATSFYTGPLVAPLGGADVSWIVGLAVPATLYWLLARSDKSADSTEPGAPADVLPIDGGPLEDPSVLTGE</sequence>
<dbReference type="AlphaFoldDB" id="A0A4Z1D287"/>
<feature type="transmembrane region" description="Helical" evidence="9">
    <location>
        <begin position="370"/>
        <end position="391"/>
    </location>
</feature>
<evidence type="ECO:0000313" key="10">
    <source>
        <dbReference type="EMBL" id="TGN75854.1"/>
    </source>
</evidence>
<evidence type="ECO:0000256" key="8">
    <source>
        <dbReference type="SAM" id="MobiDB-lite"/>
    </source>
</evidence>
<dbReference type="PANTHER" id="PTHR31806">
    <property type="entry name" value="PURINE-CYTOSINE PERMEASE FCY2-RELATED"/>
    <property type="match status" value="1"/>
</dbReference>
<dbReference type="PANTHER" id="PTHR31806:SF1">
    <property type="entry name" value="PURINE-CYTOSINE PERMEASE FCY2-RELATED"/>
    <property type="match status" value="1"/>
</dbReference>
<keyword evidence="6 7" id="KW-0472">Membrane</keyword>
<keyword evidence="4 9" id="KW-0812">Transmembrane</keyword>
<keyword evidence="5 9" id="KW-1133">Transmembrane helix</keyword>
<dbReference type="InterPro" id="IPR026030">
    <property type="entry name" value="Pur-cyt_permease_Fcy2/21/22"/>
</dbReference>
<feature type="transmembrane region" description="Helical" evidence="9">
    <location>
        <begin position="412"/>
        <end position="437"/>
    </location>
</feature>
<keyword evidence="11" id="KW-1185">Reference proteome</keyword>
<dbReference type="Gene3D" id="1.10.4160.10">
    <property type="entry name" value="Hydantoin permease"/>
    <property type="match status" value="1"/>
</dbReference>